<organism evidence="2 4">
    <name type="scientific">Capnocytophaga stomatis</name>
    <dbReference type="NCBI Taxonomy" id="1848904"/>
    <lineage>
        <taxon>Bacteria</taxon>
        <taxon>Pseudomonadati</taxon>
        <taxon>Bacteroidota</taxon>
        <taxon>Flavobacteriia</taxon>
        <taxon>Flavobacteriales</taxon>
        <taxon>Flavobacteriaceae</taxon>
        <taxon>Capnocytophaga</taxon>
    </lineage>
</organism>
<dbReference type="Pfam" id="PF19783">
    <property type="entry name" value="DUF6268"/>
    <property type="match status" value="1"/>
</dbReference>
<evidence type="ECO:0000259" key="1">
    <source>
        <dbReference type="Pfam" id="PF19783"/>
    </source>
</evidence>
<evidence type="ECO:0000313" key="4">
    <source>
        <dbReference type="Proteomes" id="UP000217348"/>
    </source>
</evidence>
<dbReference type="RefSeq" id="WP_095894713.1">
    <property type="nucleotide sequence ID" value="NZ_CP022387.1"/>
</dbReference>
<dbReference type="InterPro" id="IPR046235">
    <property type="entry name" value="DUF6268"/>
</dbReference>
<reference evidence="3" key="4">
    <citation type="submission" date="2024-10" db="EMBL/GenBank/DDBJ databases">
        <authorList>
            <person name="Bergman P."/>
            <person name="Andersson A.F."/>
            <person name="Zangenah S."/>
            <person name="Abbasi N."/>
        </authorList>
    </citation>
    <scope>NUCLEOTIDE SEQUENCE</scope>
    <source>
        <strain evidence="3">W5</strain>
    </source>
</reference>
<dbReference type="KEGG" id="csto:CGC58_01000"/>
<proteinExistence type="predicted"/>
<keyword evidence="5" id="KW-1185">Reference proteome</keyword>
<dbReference type="OrthoDB" id="665720at2"/>
<evidence type="ECO:0000313" key="2">
    <source>
        <dbReference type="EMBL" id="ATA88435.1"/>
    </source>
</evidence>
<reference evidence="2" key="2">
    <citation type="journal article" date="2017" name="Genome Announc.">
        <title>Twelve Complete Reference Genomes of Clinical Isolates in the Capnocytophaga Genus.</title>
        <authorList>
            <person name="Villarma A."/>
            <person name="Gulvik C.A."/>
            <person name="Rowe L.A."/>
            <person name="Sheth M."/>
            <person name="Juieng P."/>
            <person name="Nicholson A.C."/>
            <person name="Loparev V.N."/>
            <person name="McQuiston J.R."/>
        </authorList>
    </citation>
    <scope>NUCLEOTIDE SEQUENCE</scope>
    <source>
        <strain evidence="2">H2177</strain>
    </source>
</reference>
<dbReference type="AlphaFoldDB" id="A0A250FVG9"/>
<accession>A0A250FVG9</accession>
<gene>
    <name evidence="3" type="ORF">ACI76L_01895</name>
    <name evidence="2" type="ORF">CGC58_01000</name>
</gene>
<sequence length="306" mass="34244">MKVNYFVNHIFGAGKIILCLFLFSISEAIEAQIQVKSEYIGSSQVKDNQGNTLSGNGDLKVADVIVRVPLAMQKNENDEVVKATFVSLWGTYASLSNKLLSKEHSISDISNVSLTFGQLLPITEKWSLLAMAGGGIFTTNFPKFSGKSAFLQGGAMALRKESTKFDWGIGASINNSYDYAMITPAFLLNWKIDDRHKLSIFYYNYFDFELSRKISEKFKLSLVAEGEVLLGLHNQNDKEASFVTQFGHGGLRSEFKVGKNFYIPITLGVSFSRNTYFDEKTFKFYYNVIGENKLSSYFAAGFRYGG</sequence>
<dbReference type="EMBL" id="JBJGWJ010000001">
    <property type="protein sequence ID" value="MFK8292525.1"/>
    <property type="molecule type" value="Genomic_DNA"/>
</dbReference>
<dbReference type="EMBL" id="CP022387">
    <property type="protein sequence ID" value="ATA88435.1"/>
    <property type="molecule type" value="Genomic_DNA"/>
</dbReference>
<dbReference type="Proteomes" id="UP000217348">
    <property type="component" value="Chromosome"/>
</dbReference>
<evidence type="ECO:0000313" key="3">
    <source>
        <dbReference type="EMBL" id="MFK8292525.1"/>
    </source>
</evidence>
<reference evidence="3 5" key="1">
    <citation type="journal article" date="2016" name="Sci. Rep.">
        <title>Whole genome sequencing identifies a novel species of the genus Capnocytophaga isolated from dog and cat bite wounds in humans.</title>
        <authorList>
            <person name="Zangenah S."/>
            <person name="Abbasi N."/>
            <person name="Andersson A.F."/>
            <person name="Bergman P."/>
        </authorList>
    </citation>
    <scope>NUCLEOTIDE SEQUENCE [LARGE SCALE GENOMIC DNA]</scope>
    <source>
        <strain evidence="3 5">W5</strain>
    </source>
</reference>
<evidence type="ECO:0000313" key="5">
    <source>
        <dbReference type="Proteomes" id="UP001622370"/>
    </source>
</evidence>
<dbReference type="Proteomes" id="UP001622370">
    <property type="component" value="Unassembled WGS sequence"/>
</dbReference>
<feature type="domain" description="DUF6268" evidence="1">
    <location>
        <begin position="29"/>
        <end position="305"/>
    </location>
</feature>
<protein>
    <submittedName>
        <fullName evidence="3">DUF6268 family outer membrane beta-barrel protein</fullName>
    </submittedName>
</protein>
<reference evidence="4" key="3">
    <citation type="submission" date="2017-06" db="EMBL/GenBank/DDBJ databases">
        <title>Capnocytophaga spp. assemblies.</title>
        <authorList>
            <person name="Gulvik C.A."/>
        </authorList>
    </citation>
    <scope>NUCLEOTIDE SEQUENCE [LARGE SCALE GENOMIC DNA]</scope>
    <source>
        <strain evidence="4">H2177</strain>
    </source>
</reference>
<name>A0A250FVG9_9FLAO</name>